<dbReference type="GO" id="GO:0005886">
    <property type="term" value="C:plasma membrane"/>
    <property type="evidence" value="ECO:0007669"/>
    <property type="project" value="UniProtKB-SubCell"/>
</dbReference>
<evidence type="ECO:0000256" key="4">
    <source>
        <dbReference type="ARBA" id="ARBA00022692"/>
    </source>
</evidence>
<comment type="subcellular location">
    <subcellularLocation>
        <location evidence="1">Cell membrane</location>
        <topology evidence="1">Multi-pass membrane protein</topology>
    </subcellularLocation>
</comment>
<proteinExistence type="inferred from homology"/>
<gene>
    <name evidence="8" type="ORF">SAMN04488548_134312</name>
</gene>
<dbReference type="Proteomes" id="UP000183180">
    <property type="component" value="Unassembled WGS sequence"/>
</dbReference>
<feature type="transmembrane region" description="Helical" evidence="7">
    <location>
        <begin position="107"/>
        <end position="128"/>
    </location>
</feature>
<dbReference type="InterPro" id="IPR051907">
    <property type="entry name" value="DoxX-like_oxidoreductase"/>
</dbReference>
<keyword evidence="6 7" id="KW-0472">Membrane</keyword>
<keyword evidence="4 7" id="KW-0812">Transmembrane</keyword>
<evidence type="ECO:0000256" key="3">
    <source>
        <dbReference type="ARBA" id="ARBA00022475"/>
    </source>
</evidence>
<evidence type="ECO:0000256" key="2">
    <source>
        <dbReference type="ARBA" id="ARBA00006679"/>
    </source>
</evidence>
<accession>A0A1H2H7C7</accession>
<name>A0A1H2H7C7_9ACTN</name>
<protein>
    <submittedName>
        <fullName evidence="8">Putative oxidoreductase</fullName>
    </submittedName>
</protein>
<evidence type="ECO:0000313" key="9">
    <source>
        <dbReference type="Proteomes" id="UP000183180"/>
    </source>
</evidence>
<evidence type="ECO:0000256" key="1">
    <source>
        <dbReference type="ARBA" id="ARBA00004651"/>
    </source>
</evidence>
<keyword evidence="3" id="KW-1003">Cell membrane</keyword>
<dbReference type="EMBL" id="FNLM01000034">
    <property type="protein sequence ID" value="SDU27781.1"/>
    <property type="molecule type" value="Genomic_DNA"/>
</dbReference>
<dbReference type="PANTHER" id="PTHR33452">
    <property type="entry name" value="OXIDOREDUCTASE CATD-RELATED"/>
    <property type="match status" value="1"/>
</dbReference>
<evidence type="ECO:0000256" key="6">
    <source>
        <dbReference type="ARBA" id="ARBA00023136"/>
    </source>
</evidence>
<dbReference type="PANTHER" id="PTHR33452:SF1">
    <property type="entry name" value="INNER MEMBRANE PROTEIN YPHA-RELATED"/>
    <property type="match status" value="1"/>
</dbReference>
<sequence>MSNPIVRSVGILLARIAFGVVFLAHGLQKFQQNGWTGPKAGFEMMDVPLPAISAFLVTWLEILGGIALIVGVLTPIVALLFVLDMLGALFIAHIDSGIWASDGGYEFVLTLGAGALLLAVVGAGRFSVDAILGTRAPWLAVDGTRSAATVGSAN</sequence>
<organism evidence="8 9">
    <name type="scientific">Gordonia westfalica</name>
    <dbReference type="NCBI Taxonomy" id="158898"/>
    <lineage>
        <taxon>Bacteria</taxon>
        <taxon>Bacillati</taxon>
        <taxon>Actinomycetota</taxon>
        <taxon>Actinomycetes</taxon>
        <taxon>Mycobacteriales</taxon>
        <taxon>Gordoniaceae</taxon>
        <taxon>Gordonia</taxon>
    </lineage>
</organism>
<evidence type="ECO:0000256" key="7">
    <source>
        <dbReference type="SAM" id="Phobius"/>
    </source>
</evidence>
<dbReference type="RefSeq" id="WP_074848831.1">
    <property type="nucleotide sequence ID" value="NZ_FNLM01000034.1"/>
</dbReference>
<evidence type="ECO:0000313" key="8">
    <source>
        <dbReference type="EMBL" id="SDU27781.1"/>
    </source>
</evidence>
<comment type="similarity">
    <text evidence="2">Belongs to the DoxX family.</text>
</comment>
<feature type="transmembrane region" description="Helical" evidence="7">
    <location>
        <begin position="76"/>
        <end position="95"/>
    </location>
</feature>
<keyword evidence="5 7" id="KW-1133">Transmembrane helix</keyword>
<dbReference type="Pfam" id="PF07681">
    <property type="entry name" value="DoxX"/>
    <property type="match status" value="1"/>
</dbReference>
<dbReference type="OrthoDB" id="1122432at2"/>
<feature type="transmembrane region" description="Helical" evidence="7">
    <location>
        <begin position="6"/>
        <end position="27"/>
    </location>
</feature>
<dbReference type="InterPro" id="IPR032808">
    <property type="entry name" value="DoxX"/>
</dbReference>
<reference evidence="8 9" key="1">
    <citation type="submission" date="2016-10" db="EMBL/GenBank/DDBJ databases">
        <authorList>
            <person name="de Groot N.N."/>
        </authorList>
    </citation>
    <scope>NUCLEOTIDE SEQUENCE [LARGE SCALE GENOMIC DNA]</scope>
    <source>
        <strain evidence="8 9">DSM 44215</strain>
    </source>
</reference>
<dbReference type="AlphaFoldDB" id="A0A1H2H7C7"/>
<evidence type="ECO:0000256" key="5">
    <source>
        <dbReference type="ARBA" id="ARBA00022989"/>
    </source>
</evidence>
<dbReference type="STRING" id="158898.SAMN04488548_134312"/>
<feature type="transmembrane region" description="Helical" evidence="7">
    <location>
        <begin position="47"/>
        <end position="70"/>
    </location>
</feature>